<organism evidence="2 3">
    <name type="scientific">Fictibacillus barbaricus</name>
    <dbReference type="NCBI Taxonomy" id="182136"/>
    <lineage>
        <taxon>Bacteria</taxon>
        <taxon>Bacillati</taxon>
        <taxon>Bacillota</taxon>
        <taxon>Bacilli</taxon>
        <taxon>Bacillales</taxon>
        <taxon>Fictibacillaceae</taxon>
        <taxon>Fictibacillus</taxon>
    </lineage>
</organism>
<dbReference type="RefSeq" id="WP_310258924.1">
    <property type="nucleotide sequence ID" value="NZ_JAVDWA010000003.1"/>
</dbReference>
<accession>A0ABU1U1S6</accession>
<keyword evidence="1" id="KW-0732">Signal</keyword>
<evidence type="ECO:0000313" key="3">
    <source>
        <dbReference type="Proteomes" id="UP001258181"/>
    </source>
</evidence>
<keyword evidence="3" id="KW-1185">Reference proteome</keyword>
<proteinExistence type="predicted"/>
<gene>
    <name evidence="2" type="ORF">J2X07_002419</name>
</gene>
<reference evidence="2 3" key="1">
    <citation type="submission" date="2023-07" db="EMBL/GenBank/DDBJ databases">
        <title>Sorghum-associated microbial communities from plants grown in Nebraska, USA.</title>
        <authorList>
            <person name="Schachtman D."/>
        </authorList>
    </citation>
    <scope>NUCLEOTIDE SEQUENCE [LARGE SCALE GENOMIC DNA]</scope>
    <source>
        <strain evidence="2 3">BE211</strain>
    </source>
</reference>
<feature type="signal peptide" evidence="1">
    <location>
        <begin position="1"/>
        <end position="40"/>
    </location>
</feature>
<comment type="caution">
    <text evidence="2">The sequence shown here is derived from an EMBL/GenBank/DDBJ whole genome shotgun (WGS) entry which is preliminary data.</text>
</comment>
<sequence length="163" mass="18674">MEISRKEKFSSKKKNKSKKLPKVLMASLLATALGTTSAFAAKPELADQVYTQILAFTFKSDIQNQLKQQKDDLLKNLSSQVKSVFSETKTELDNKKKDIIEEKKTDLQNHYNDEIANITKRKQEAVNKVTQDMKNEAATTSESYKKEITDEIEKEIKKQDINK</sequence>
<evidence type="ECO:0000313" key="2">
    <source>
        <dbReference type="EMBL" id="MDR7073433.1"/>
    </source>
</evidence>
<name>A0ABU1U1S6_9BACL</name>
<feature type="chain" id="PRO_5046864789" evidence="1">
    <location>
        <begin position="41"/>
        <end position="163"/>
    </location>
</feature>
<protein>
    <submittedName>
        <fullName evidence="2">F0F1-type ATP synthase membrane subunit b/b</fullName>
    </submittedName>
</protein>
<dbReference type="Proteomes" id="UP001258181">
    <property type="component" value="Unassembled WGS sequence"/>
</dbReference>
<evidence type="ECO:0000256" key="1">
    <source>
        <dbReference type="SAM" id="SignalP"/>
    </source>
</evidence>
<dbReference type="EMBL" id="JAVDWA010000003">
    <property type="protein sequence ID" value="MDR7073433.1"/>
    <property type="molecule type" value="Genomic_DNA"/>
</dbReference>